<evidence type="ECO:0000256" key="1">
    <source>
        <dbReference type="ARBA" id="ARBA00000085"/>
    </source>
</evidence>
<feature type="transmembrane region" description="Helical" evidence="9">
    <location>
        <begin position="140"/>
        <end position="161"/>
    </location>
</feature>
<dbReference type="GO" id="GO:0005524">
    <property type="term" value="F:ATP binding"/>
    <property type="evidence" value="ECO:0007669"/>
    <property type="project" value="UniProtKB-KW"/>
</dbReference>
<evidence type="ECO:0000256" key="8">
    <source>
        <dbReference type="ARBA" id="ARBA00023012"/>
    </source>
</evidence>
<protein>
    <recommendedName>
        <fullName evidence="2">histidine kinase</fullName>
        <ecNumber evidence="2">2.7.13.3</ecNumber>
    </recommendedName>
</protein>
<dbReference type="PROSITE" id="PS50109">
    <property type="entry name" value="HIS_KIN"/>
    <property type="match status" value="1"/>
</dbReference>
<feature type="transmembrane region" description="Helical" evidence="9">
    <location>
        <begin position="38"/>
        <end position="56"/>
    </location>
</feature>
<name>A0A0S7Y7Q2_UNCT6</name>
<dbReference type="EMBL" id="LJNI01000162">
    <property type="protein sequence ID" value="KPJ70696.1"/>
    <property type="molecule type" value="Genomic_DNA"/>
</dbReference>
<dbReference type="InterPro" id="IPR036890">
    <property type="entry name" value="HATPase_C_sf"/>
</dbReference>
<dbReference type="PANTHER" id="PTHR43065:SF10">
    <property type="entry name" value="PEROXIDE STRESS-ACTIVATED HISTIDINE KINASE MAK3"/>
    <property type="match status" value="1"/>
</dbReference>
<feature type="transmembrane region" description="Helical" evidence="9">
    <location>
        <begin position="12"/>
        <end position="32"/>
    </location>
</feature>
<keyword evidence="9" id="KW-0812">Transmembrane</keyword>
<dbReference type="InterPro" id="IPR005467">
    <property type="entry name" value="His_kinase_dom"/>
</dbReference>
<evidence type="ECO:0000256" key="9">
    <source>
        <dbReference type="SAM" id="Phobius"/>
    </source>
</evidence>
<keyword evidence="9" id="KW-0472">Membrane</keyword>
<evidence type="ECO:0000313" key="11">
    <source>
        <dbReference type="EMBL" id="KPJ70696.1"/>
    </source>
</evidence>
<dbReference type="AlphaFoldDB" id="A0A0S7Y7Q2"/>
<comment type="caution">
    <text evidence="11">The sequence shown here is derived from an EMBL/GenBank/DDBJ whole genome shotgun (WGS) entry which is preliminary data.</text>
</comment>
<accession>A0A0S7Y7Q2</accession>
<keyword evidence="4" id="KW-0808">Transferase</keyword>
<evidence type="ECO:0000256" key="4">
    <source>
        <dbReference type="ARBA" id="ARBA00022679"/>
    </source>
</evidence>
<dbReference type="InterPro" id="IPR004358">
    <property type="entry name" value="Sig_transdc_His_kin-like_C"/>
</dbReference>
<comment type="catalytic activity">
    <reaction evidence="1">
        <text>ATP + protein L-histidine = ADP + protein N-phospho-L-histidine.</text>
        <dbReference type="EC" id="2.7.13.3"/>
    </reaction>
</comment>
<feature type="transmembrane region" description="Helical" evidence="9">
    <location>
        <begin position="89"/>
        <end position="107"/>
    </location>
</feature>
<evidence type="ECO:0000256" key="3">
    <source>
        <dbReference type="ARBA" id="ARBA00022553"/>
    </source>
</evidence>
<gene>
    <name evidence="11" type="ORF">AMJ52_09555</name>
</gene>
<evidence type="ECO:0000259" key="10">
    <source>
        <dbReference type="PROSITE" id="PS50109"/>
    </source>
</evidence>
<feature type="transmembrane region" description="Helical" evidence="9">
    <location>
        <begin position="112"/>
        <end position="128"/>
    </location>
</feature>
<proteinExistence type="predicted"/>
<evidence type="ECO:0000313" key="12">
    <source>
        <dbReference type="Proteomes" id="UP000051012"/>
    </source>
</evidence>
<keyword evidence="8" id="KW-0902">Two-component regulatory system</keyword>
<feature type="domain" description="Histidine kinase" evidence="10">
    <location>
        <begin position="286"/>
        <end position="489"/>
    </location>
</feature>
<dbReference type="PANTHER" id="PTHR43065">
    <property type="entry name" value="SENSOR HISTIDINE KINASE"/>
    <property type="match status" value="1"/>
</dbReference>
<dbReference type="Proteomes" id="UP000051012">
    <property type="component" value="Unassembled WGS sequence"/>
</dbReference>
<dbReference type="CDD" id="cd00082">
    <property type="entry name" value="HisKA"/>
    <property type="match status" value="1"/>
</dbReference>
<evidence type="ECO:0000256" key="5">
    <source>
        <dbReference type="ARBA" id="ARBA00022741"/>
    </source>
</evidence>
<dbReference type="Pfam" id="PF00512">
    <property type="entry name" value="HisKA"/>
    <property type="match status" value="1"/>
</dbReference>
<dbReference type="SMART" id="SM00387">
    <property type="entry name" value="HATPase_c"/>
    <property type="match status" value="1"/>
</dbReference>
<keyword evidence="5" id="KW-0547">Nucleotide-binding</keyword>
<dbReference type="Gene3D" id="1.10.287.130">
    <property type="match status" value="1"/>
</dbReference>
<dbReference type="InterPro" id="IPR036097">
    <property type="entry name" value="HisK_dim/P_sf"/>
</dbReference>
<evidence type="ECO:0000256" key="6">
    <source>
        <dbReference type="ARBA" id="ARBA00022777"/>
    </source>
</evidence>
<keyword evidence="7" id="KW-0067">ATP-binding</keyword>
<sequence>MVGAERFSKIGGLIVLHPLLITFILLSSYPIIYDIPTPFWFIILAAFILSIIFLFLQNWFSEQTVLYLLFFSDIPLIGSMVHYTGGLDSLFPLLYILLIIVSSMYLFRKGAYIISISSVIFFVALLIFETQGATYSMRFVIYRFYIFALLFLFTGILSGAFSERYRARTEEVRRLRLTTEEIIRNLPSGIITIDSSGDILYTNIAKSRIRTKVHLYIAKFLKSPHIPNSVSIELKSGQRYYILSCARIYDSRAALGVLQDLTDVRRLQEASKVSKQTKLLAELGGSLAHEIRNPLASIRGSLEVIRDAVKKREIVPFIKMAMKESIRLNEIVTDFLNFAQFTPTKMNRVRINDVLNEALLDTMYKAKNKNISVKRRGKDFFVLADVNKLKSVFINILNNAYEVSKQGQYIEIDSSDNGREGFVKIRDHGSGITKKDLKKIFDPFFTTRRGGTGLGLAIAMNIIEAHNGRIEATSKVGKGTTFSIVLPAV</sequence>
<organism evidence="11 12">
    <name type="scientific">candidate division TA06 bacterium DG_78</name>
    <dbReference type="NCBI Taxonomy" id="1703772"/>
    <lineage>
        <taxon>Bacteria</taxon>
        <taxon>Bacteria division TA06</taxon>
    </lineage>
</organism>
<dbReference type="PATRIC" id="fig|1703772.3.peg.1261"/>
<dbReference type="InterPro" id="IPR003594">
    <property type="entry name" value="HATPase_dom"/>
</dbReference>
<dbReference type="SUPFAM" id="SSF47384">
    <property type="entry name" value="Homodimeric domain of signal transducing histidine kinase"/>
    <property type="match status" value="1"/>
</dbReference>
<dbReference type="SUPFAM" id="SSF55874">
    <property type="entry name" value="ATPase domain of HSP90 chaperone/DNA topoisomerase II/histidine kinase"/>
    <property type="match status" value="1"/>
</dbReference>
<keyword evidence="9" id="KW-1133">Transmembrane helix</keyword>
<dbReference type="Gene3D" id="3.30.565.10">
    <property type="entry name" value="Histidine kinase-like ATPase, C-terminal domain"/>
    <property type="match status" value="1"/>
</dbReference>
<dbReference type="SMART" id="SM00388">
    <property type="entry name" value="HisKA"/>
    <property type="match status" value="1"/>
</dbReference>
<evidence type="ECO:0000256" key="7">
    <source>
        <dbReference type="ARBA" id="ARBA00022840"/>
    </source>
</evidence>
<keyword evidence="6" id="KW-0418">Kinase</keyword>
<dbReference type="FunFam" id="3.30.565.10:FF:000006">
    <property type="entry name" value="Sensor histidine kinase WalK"/>
    <property type="match status" value="1"/>
</dbReference>
<evidence type="ECO:0000256" key="2">
    <source>
        <dbReference type="ARBA" id="ARBA00012438"/>
    </source>
</evidence>
<reference evidence="11 12" key="1">
    <citation type="journal article" date="2015" name="Microbiome">
        <title>Genomic resolution of linkages in carbon, nitrogen, and sulfur cycling among widespread estuary sediment bacteria.</title>
        <authorList>
            <person name="Baker B.J."/>
            <person name="Lazar C.S."/>
            <person name="Teske A.P."/>
            <person name="Dick G.J."/>
        </authorList>
    </citation>
    <scope>NUCLEOTIDE SEQUENCE [LARGE SCALE GENOMIC DNA]</scope>
    <source>
        <strain evidence="11">DG_78</strain>
    </source>
</reference>
<dbReference type="PRINTS" id="PR00344">
    <property type="entry name" value="BCTRLSENSOR"/>
</dbReference>
<dbReference type="EC" id="2.7.13.3" evidence="2"/>
<dbReference type="Pfam" id="PF02518">
    <property type="entry name" value="HATPase_c"/>
    <property type="match status" value="1"/>
</dbReference>
<dbReference type="InterPro" id="IPR003661">
    <property type="entry name" value="HisK_dim/P_dom"/>
</dbReference>
<keyword evidence="3" id="KW-0597">Phosphoprotein</keyword>
<dbReference type="GO" id="GO:0000155">
    <property type="term" value="F:phosphorelay sensor kinase activity"/>
    <property type="evidence" value="ECO:0007669"/>
    <property type="project" value="InterPro"/>
</dbReference>